<dbReference type="GO" id="GO:0000976">
    <property type="term" value="F:transcription cis-regulatory region binding"/>
    <property type="evidence" value="ECO:0007669"/>
    <property type="project" value="TreeGrafter"/>
</dbReference>
<dbReference type="InterPro" id="IPR009057">
    <property type="entry name" value="Homeodomain-like_sf"/>
</dbReference>
<reference evidence="6" key="1">
    <citation type="submission" date="2021-03" db="EMBL/GenBank/DDBJ databases">
        <title>Genomic Encyclopedia of Type Strains, Phase IV (KMG-IV): sequencing the most valuable type-strain genomes for metagenomic binning, comparative biology and taxonomic classification.</title>
        <authorList>
            <person name="Goeker M."/>
        </authorList>
    </citation>
    <scope>NUCLEOTIDE SEQUENCE</scope>
    <source>
        <strain evidence="6">DSM 107338</strain>
    </source>
</reference>
<dbReference type="Gene3D" id="1.10.10.60">
    <property type="entry name" value="Homeodomain-like"/>
    <property type="match status" value="1"/>
</dbReference>
<dbReference type="InterPro" id="IPR036271">
    <property type="entry name" value="Tet_transcr_reg_TetR-rel_C_sf"/>
</dbReference>
<sequence>MSAEKIKEAAMHYFATQGYEGTSLSQIAEKVGIKKQSIYSHFSGKDDLFLQVLDNTLQQEIHDLNTKLKHLRTSSLKETLYQLIEDLMSRYEHSEHMKFWLRMSYYPPMHLYEKVNDAIYQHDAEERKLFLSLFKKAIDDNVLKNRKPEHVTIAFIALLNAITVELVYGGVERAREVVNPSWEIFWDGIARYSEGDGI</sequence>
<accession>A0A9X0YW14</accession>
<dbReference type="EMBL" id="JAGGMB010000017">
    <property type="protein sequence ID" value="MBP2079507.1"/>
    <property type="molecule type" value="Genomic_DNA"/>
</dbReference>
<dbReference type="Pfam" id="PF00440">
    <property type="entry name" value="TetR_N"/>
    <property type="match status" value="1"/>
</dbReference>
<dbReference type="GO" id="GO:0003700">
    <property type="term" value="F:DNA-binding transcription factor activity"/>
    <property type="evidence" value="ECO:0007669"/>
    <property type="project" value="TreeGrafter"/>
</dbReference>
<dbReference type="PRINTS" id="PR00455">
    <property type="entry name" value="HTHTETR"/>
</dbReference>
<keyword evidence="2 4" id="KW-0238">DNA-binding</keyword>
<dbReference type="SUPFAM" id="SSF48498">
    <property type="entry name" value="Tetracyclin repressor-like, C-terminal domain"/>
    <property type="match status" value="1"/>
</dbReference>
<dbReference type="SUPFAM" id="SSF46689">
    <property type="entry name" value="Homeodomain-like"/>
    <property type="match status" value="1"/>
</dbReference>
<evidence type="ECO:0000256" key="4">
    <source>
        <dbReference type="PROSITE-ProRule" id="PRU00335"/>
    </source>
</evidence>
<dbReference type="RefSeq" id="WP_149475982.1">
    <property type="nucleotide sequence ID" value="NZ_JAGGMB010000017.1"/>
</dbReference>
<evidence type="ECO:0000259" key="5">
    <source>
        <dbReference type="PROSITE" id="PS50977"/>
    </source>
</evidence>
<evidence type="ECO:0000256" key="1">
    <source>
        <dbReference type="ARBA" id="ARBA00023015"/>
    </source>
</evidence>
<dbReference type="PROSITE" id="PS50977">
    <property type="entry name" value="HTH_TETR_2"/>
    <property type="match status" value="1"/>
</dbReference>
<name>A0A9X0YW14_9BACI</name>
<proteinExistence type="predicted"/>
<dbReference type="PANTHER" id="PTHR30055">
    <property type="entry name" value="HTH-TYPE TRANSCRIPTIONAL REGULATOR RUTR"/>
    <property type="match status" value="1"/>
</dbReference>
<evidence type="ECO:0000256" key="3">
    <source>
        <dbReference type="ARBA" id="ARBA00023163"/>
    </source>
</evidence>
<comment type="caution">
    <text evidence="6">The sequence shown here is derived from an EMBL/GenBank/DDBJ whole genome shotgun (WGS) entry which is preliminary data.</text>
</comment>
<protein>
    <submittedName>
        <fullName evidence="6">AcrR family transcriptional regulator</fullName>
    </submittedName>
</protein>
<keyword evidence="7" id="KW-1185">Reference proteome</keyword>
<dbReference type="InterPro" id="IPR050109">
    <property type="entry name" value="HTH-type_TetR-like_transc_reg"/>
</dbReference>
<dbReference type="OrthoDB" id="509229at2"/>
<organism evidence="6 7">
    <name type="scientific">Oceanobacillus polygoni</name>
    <dbReference type="NCBI Taxonomy" id="1235259"/>
    <lineage>
        <taxon>Bacteria</taxon>
        <taxon>Bacillati</taxon>
        <taxon>Bacillota</taxon>
        <taxon>Bacilli</taxon>
        <taxon>Bacillales</taxon>
        <taxon>Bacillaceae</taxon>
        <taxon>Oceanobacillus</taxon>
    </lineage>
</organism>
<dbReference type="AlphaFoldDB" id="A0A9X0YW14"/>
<keyword evidence="3" id="KW-0804">Transcription</keyword>
<dbReference type="PANTHER" id="PTHR30055:SF238">
    <property type="entry name" value="MYCOFACTOCIN BIOSYNTHESIS TRANSCRIPTIONAL REGULATOR MFTR-RELATED"/>
    <property type="match status" value="1"/>
</dbReference>
<dbReference type="Proteomes" id="UP001138793">
    <property type="component" value="Unassembled WGS sequence"/>
</dbReference>
<evidence type="ECO:0000313" key="6">
    <source>
        <dbReference type="EMBL" id="MBP2079507.1"/>
    </source>
</evidence>
<evidence type="ECO:0000313" key="7">
    <source>
        <dbReference type="Proteomes" id="UP001138793"/>
    </source>
</evidence>
<feature type="DNA-binding region" description="H-T-H motif" evidence="4">
    <location>
        <begin position="23"/>
        <end position="42"/>
    </location>
</feature>
<feature type="domain" description="HTH tetR-type" evidence="5">
    <location>
        <begin position="1"/>
        <end position="60"/>
    </location>
</feature>
<gene>
    <name evidence="6" type="ORF">J2Z64_003805</name>
</gene>
<dbReference type="Gene3D" id="1.10.357.10">
    <property type="entry name" value="Tetracycline Repressor, domain 2"/>
    <property type="match status" value="1"/>
</dbReference>
<evidence type="ECO:0000256" key="2">
    <source>
        <dbReference type="ARBA" id="ARBA00023125"/>
    </source>
</evidence>
<keyword evidence="1" id="KW-0805">Transcription regulation</keyword>
<dbReference type="InterPro" id="IPR001647">
    <property type="entry name" value="HTH_TetR"/>
</dbReference>